<dbReference type="Pfam" id="PF05229">
    <property type="entry name" value="SCPU"/>
    <property type="match status" value="1"/>
</dbReference>
<dbReference type="AlphaFoldDB" id="A0A091BEW7"/>
<dbReference type="PANTHER" id="PTHR37089:SF3">
    <property type="entry name" value="EXPORTED PROTEIN"/>
    <property type="match status" value="1"/>
</dbReference>
<keyword evidence="4" id="KW-1185">Reference proteome</keyword>
<comment type="caution">
    <text evidence="3">The sequence shown here is derived from an EMBL/GenBank/DDBJ whole genome shotgun (WGS) entry which is preliminary data.</text>
</comment>
<sequence>MTKFRSSLLALAAGAALFAGNAGAATTSSSFTVSIQVQNNCTVAVGNIDFGTVNDLSAVHTASSTATVTCSGNGGWDVAFSAGDSSNQAARSMDGAVAYNLYTAAVAGSVLGDGNGGTVKPTGNGSGSFTVYARTVAGQPMVNGTYSDSITATLTY</sequence>
<dbReference type="SMART" id="SM00972">
    <property type="entry name" value="SCPU"/>
    <property type="match status" value="1"/>
</dbReference>
<gene>
    <name evidence="3" type="ORF">P873_06320</name>
</gene>
<dbReference type="eggNOG" id="COG5430">
    <property type="taxonomic scope" value="Bacteria"/>
</dbReference>
<dbReference type="InterPro" id="IPR053167">
    <property type="entry name" value="Spore_coat_component"/>
</dbReference>
<feature type="signal peptide" evidence="1">
    <location>
        <begin position="1"/>
        <end position="24"/>
    </location>
</feature>
<dbReference type="EMBL" id="AWXU01000020">
    <property type="protein sequence ID" value="KFN50286.1"/>
    <property type="molecule type" value="Genomic_DNA"/>
</dbReference>
<dbReference type="InterPro" id="IPR007893">
    <property type="entry name" value="Spore_coat_U/FanG"/>
</dbReference>
<evidence type="ECO:0000259" key="2">
    <source>
        <dbReference type="Pfam" id="PF05229"/>
    </source>
</evidence>
<keyword evidence="1" id="KW-0732">Signal</keyword>
<evidence type="ECO:0000313" key="4">
    <source>
        <dbReference type="Proteomes" id="UP000029391"/>
    </source>
</evidence>
<evidence type="ECO:0000256" key="1">
    <source>
        <dbReference type="SAM" id="SignalP"/>
    </source>
</evidence>
<dbReference type="STRING" id="1121013.GCA_000426365_02001"/>
<feature type="chain" id="PRO_5001869733" description="Spore coat protein U/FanG domain-containing protein" evidence="1">
    <location>
        <begin position="25"/>
        <end position="156"/>
    </location>
</feature>
<protein>
    <recommendedName>
        <fullName evidence="2">Spore coat protein U/FanG domain-containing protein</fullName>
    </recommendedName>
</protein>
<evidence type="ECO:0000313" key="3">
    <source>
        <dbReference type="EMBL" id="KFN50286.1"/>
    </source>
</evidence>
<accession>A0A091BEW7</accession>
<dbReference type="Proteomes" id="UP000029391">
    <property type="component" value="Unassembled WGS sequence"/>
</dbReference>
<proteinExistence type="predicted"/>
<name>A0A091BEW7_9GAMM</name>
<dbReference type="PANTHER" id="PTHR37089">
    <property type="entry name" value="PROTEIN U-RELATED"/>
    <property type="match status" value="1"/>
</dbReference>
<organism evidence="3 4">
    <name type="scientific">Arenimonas composti TR7-09 = DSM 18010</name>
    <dbReference type="NCBI Taxonomy" id="1121013"/>
    <lineage>
        <taxon>Bacteria</taxon>
        <taxon>Pseudomonadati</taxon>
        <taxon>Pseudomonadota</taxon>
        <taxon>Gammaproteobacteria</taxon>
        <taxon>Lysobacterales</taxon>
        <taxon>Lysobacteraceae</taxon>
        <taxon>Arenimonas</taxon>
    </lineage>
</organism>
<feature type="domain" description="Spore coat protein U/FanG" evidence="2">
    <location>
        <begin position="29"/>
        <end position="153"/>
    </location>
</feature>
<dbReference type="RefSeq" id="WP_051240191.1">
    <property type="nucleotide sequence ID" value="NZ_AWXU01000020.1"/>
</dbReference>
<reference evidence="3 4" key="1">
    <citation type="submission" date="2013-09" db="EMBL/GenBank/DDBJ databases">
        <title>Genome sequencing of Arenimonas composti.</title>
        <authorList>
            <person name="Chen F."/>
            <person name="Wang G."/>
        </authorList>
    </citation>
    <scope>NUCLEOTIDE SEQUENCE [LARGE SCALE GENOMIC DNA]</scope>
    <source>
        <strain evidence="3 4">TR7-09</strain>
    </source>
</reference>